<gene>
    <name evidence="2" type="ORF">ACFW88_32165</name>
</gene>
<comment type="caution">
    <text evidence="2">The sequence shown here is derived from an EMBL/GenBank/DDBJ whole genome shotgun (WGS) entry which is preliminary data.</text>
</comment>
<accession>A0ABW6HES8</accession>
<dbReference type="Proteomes" id="UP001599756">
    <property type="component" value="Unassembled WGS sequence"/>
</dbReference>
<evidence type="ECO:0008006" key="4">
    <source>
        <dbReference type="Google" id="ProtNLM"/>
    </source>
</evidence>
<evidence type="ECO:0000256" key="1">
    <source>
        <dbReference type="SAM" id="SignalP"/>
    </source>
</evidence>
<feature type="signal peptide" evidence="1">
    <location>
        <begin position="1"/>
        <end position="35"/>
    </location>
</feature>
<protein>
    <recommendedName>
        <fullName evidence="4">Secreted protein</fullName>
    </recommendedName>
</protein>
<proteinExistence type="predicted"/>
<evidence type="ECO:0000313" key="2">
    <source>
        <dbReference type="EMBL" id="MFE1755139.1"/>
    </source>
</evidence>
<name>A0ABW6HES8_9ACTN</name>
<reference evidence="2 3" key="1">
    <citation type="submission" date="2024-09" db="EMBL/GenBank/DDBJ databases">
        <title>The Natural Products Discovery Center: Release of the First 8490 Sequenced Strains for Exploring Actinobacteria Biosynthetic Diversity.</title>
        <authorList>
            <person name="Kalkreuter E."/>
            <person name="Kautsar S.A."/>
            <person name="Yang D."/>
            <person name="Bader C.D."/>
            <person name="Teijaro C.N."/>
            <person name="Fluegel L."/>
            <person name="Davis C.M."/>
            <person name="Simpson J.R."/>
            <person name="Lauterbach L."/>
            <person name="Steele A.D."/>
            <person name="Gui C."/>
            <person name="Meng S."/>
            <person name="Li G."/>
            <person name="Viehrig K."/>
            <person name="Ye F."/>
            <person name="Su P."/>
            <person name="Kiefer A.F."/>
            <person name="Nichols A."/>
            <person name="Cepeda A.J."/>
            <person name="Yan W."/>
            <person name="Fan B."/>
            <person name="Jiang Y."/>
            <person name="Adhikari A."/>
            <person name="Zheng C.-J."/>
            <person name="Schuster L."/>
            <person name="Cowan T.M."/>
            <person name="Smanski M.J."/>
            <person name="Chevrette M.G."/>
            <person name="De Carvalho L.P.S."/>
            <person name="Shen B."/>
        </authorList>
    </citation>
    <scope>NUCLEOTIDE SEQUENCE [LARGE SCALE GENOMIC DNA]</scope>
    <source>
        <strain evidence="2 3">NPDC059500</strain>
    </source>
</reference>
<dbReference type="PROSITE" id="PS51257">
    <property type="entry name" value="PROKAR_LIPOPROTEIN"/>
    <property type="match status" value="1"/>
</dbReference>
<evidence type="ECO:0000313" key="3">
    <source>
        <dbReference type="Proteomes" id="UP001599756"/>
    </source>
</evidence>
<keyword evidence="1" id="KW-0732">Signal</keyword>
<dbReference type="EMBL" id="JBHYTS010000077">
    <property type="protein sequence ID" value="MFE1755139.1"/>
    <property type="molecule type" value="Genomic_DNA"/>
</dbReference>
<keyword evidence="3" id="KW-1185">Reference proteome</keyword>
<feature type="chain" id="PRO_5046991861" description="Secreted protein" evidence="1">
    <location>
        <begin position="36"/>
        <end position="137"/>
    </location>
</feature>
<sequence length="137" mass="14300">MPASRRRHRHRARTGATIAATALVALTLTTTAACSAVNKALDCVQTADSIADSVTDLQQAVRNAANDPTQTDESLAAIDSNLRKIGDKTDDADVNKAVDDLSRAVSNVRTAIKNGDDTPDISPVTDAAGELTKVCTP</sequence>
<dbReference type="RefSeq" id="WP_189705692.1">
    <property type="nucleotide sequence ID" value="NZ_JBHYTS010000077.1"/>
</dbReference>
<organism evidence="2 3">
    <name type="scientific">Streptomyces anandii</name>
    <dbReference type="NCBI Taxonomy" id="285454"/>
    <lineage>
        <taxon>Bacteria</taxon>
        <taxon>Bacillati</taxon>
        <taxon>Actinomycetota</taxon>
        <taxon>Actinomycetes</taxon>
        <taxon>Kitasatosporales</taxon>
        <taxon>Streptomycetaceae</taxon>
        <taxon>Streptomyces</taxon>
    </lineage>
</organism>